<keyword evidence="5" id="KW-0804">Transcription</keyword>
<dbReference type="GO" id="GO:0043565">
    <property type="term" value="F:sequence-specific DNA binding"/>
    <property type="evidence" value="ECO:0007669"/>
    <property type="project" value="InterPro"/>
</dbReference>
<evidence type="ECO:0000256" key="1">
    <source>
        <dbReference type="ARBA" id="ARBA00004123"/>
    </source>
</evidence>
<dbReference type="STRING" id="94827.A0A099ZLI3"/>
<keyword evidence="4" id="KW-0238">DNA-binding</keyword>
<dbReference type="GO" id="GO:0003700">
    <property type="term" value="F:DNA-binding transcription factor activity"/>
    <property type="evidence" value="ECO:0007669"/>
    <property type="project" value="InterPro"/>
</dbReference>
<sequence length="132" mass="15556">LTFPKKLWKIVESDQFKSIWWDDDGNCVVIDEDSFKKEVLERRGPLRIFETDCMKSFIRQLNLYGFSKMRQDFQRSASLAEFLAEEKAASAFSKLQFYYNPNFKRGYPHLLGRCKRRVGIKTKPAVAFSLNQ</sequence>
<protein>
    <submittedName>
        <fullName evidence="9">Heat shock transcription factor, Y-linked</fullName>
    </submittedName>
</protein>
<feature type="non-terminal residue" evidence="9">
    <location>
        <position position="1"/>
    </location>
</feature>
<comment type="subcellular location">
    <subcellularLocation>
        <location evidence="1">Nucleus</location>
    </subcellularLocation>
</comment>
<dbReference type="AlphaFoldDB" id="A0A099ZLI3"/>
<keyword evidence="3" id="KW-0805">Transcription regulation</keyword>
<evidence type="ECO:0000256" key="3">
    <source>
        <dbReference type="ARBA" id="ARBA00023015"/>
    </source>
</evidence>
<evidence type="ECO:0000313" key="10">
    <source>
        <dbReference type="Proteomes" id="UP000053641"/>
    </source>
</evidence>
<dbReference type="Gene3D" id="1.10.10.10">
    <property type="entry name" value="Winged helix-like DNA-binding domain superfamily/Winged helix DNA-binding domain"/>
    <property type="match status" value="1"/>
</dbReference>
<feature type="domain" description="HSF-type DNA-binding" evidence="8">
    <location>
        <begin position="2"/>
        <end position="117"/>
    </location>
</feature>
<feature type="non-terminal residue" evidence="9">
    <location>
        <position position="132"/>
    </location>
</feature>
<keyword evidence="9" id="KW-0346">Stress response</keyword>
<keyword evidence="6" id="KW-0539">Nucleus</keyword>
<dbReference type="FunFam" id="1.10.10.10:FF:000349">
    <property type="entry name" value="Heat shock transcription factor, Y-linked"/>
    <property type="match status" value="1"/>
</dbReference>
<dbReference type="PANTHER" id="PTHR10015:SF336">
    <property type="entry name" value="HEAT SHOCK TRANSCRIPTION FACTOR, Y-LINKED"/>
    <property type="match status" value="1"/>
</dbReference>
<dbReference type="EMBL" id="KL895563">
    <property type="protein sequence ID" value="KGL82731.1"/>
    <property type="molecule type" value="Genomic_DNA"/>
</dbReference>
<organism evidence="9 10">
    <name type="scientific">Tinamus guttatus</name>
    <name type="common">White-throated tinamou</name>
    <dbReference type="NCBI Taxonomy" id="94827"/>
    <lineage>
        <taxon>Eukaryota</taxon>
        <taxon>Metazoa</taxon>
        <taxon>Chordata</taxon>
        <taxon>Craniata</taxon>
        <taxon>Vertebrata</taxon>
        <taxon>Euteleostomi</taxon>
        <taxon>Archelosauria</taxon>
        <taxon>Archosauria</taxon>
        <taxon>Dinosauria</taxon>
        <taxon>Saurischia</taxon>
        <taxon>Theropoda</taxon>
        <taxon>Coelurosauria</taxon>
        <taxon>Aves</taxon>
        <taxon>Palaeognathae</taxon>
        <taxon>Tinamiformes</taxon>
        <taxon>Tinamidae</taxon>
        <taxon>Tinamus</taxon>
    </lineage>
</organism>
<dbReference type="GO" id="GO:0005634">
    <property type="term" value="C:nucleus"/>
    <property type="evidence" value="ECO:0007669"/>
    <property type="project" value="UniProtKB-SubCell"/>
</dbReference>
<accession>A0A099ZLI3</accession>
<evidence type="ECO:0000256" key="5">
    <source>
        <dbReference type="ARBA" id="ARBA00023163"/>
    </source>
</evidence>
<evidence type="ECO:0000259" key="8">
    <source>
        <dbReference type="SMART" id="SM00415"/>
    </source>
</evidence>
<evidence type="ECO:0000313" key="9">
    <source>
        <dbReference type="EMBL" id="KGL82731.1"/>
    </source>
</evidence>
<evidence type="ECO:0000256" key="4">
    <source>
        <dbReference type="ARBA" id="ARBA00023125"/>
    </source>
</evidence>
<gene>
    <name evidence="9" type="ORF">N309_05644</name>
</gene>
<proteinExistence type="inferred from homology"/>
<dbReference type="Proteomes" id="UP000053641">
    <property type="component" value="Unassembled WGS sequence"/>
</dbReference>
<dbReference type="PANTHER" id="PTHR10015">
    <property type="entry name" value="HEAT SHOCK TRANSCRIPTION FACTOR"/>
    <property type="match status" value="1"/>
</dbReference>
<name>A0A099ZLI3_TINGU</name>
<evidence type="ECO:0000256" key="2">
    <source>
        <dbReference type="ARBA" id="ARBA00006403"/>
    </source>
</evidence>
<dbReference type="SMART" id="SM00415">
    <property type="entry name" value="HSF"/>
    <property type="match status" value="1"/>
</dbReference>
<dbReference type="InterPro" id="IPR036390">
    <property type="entry name" value="WH_DNA-bd_sf"/>
</dbReference>
<dbReference type="InterPro" id="IPR036388">
    <property type="entry name" value="WH-like_DNA-bd_sf"/>
</dbReference>
<dbReference type="SUPFAM" id="SSF46785">
    <property type="entry name" value="Winged helix' DNA-binding domain"/>
    <property type="match status" value="1"/>
</dbReference>
<dbReference type="Pfam" id="PF00447">
    <property type="entry name" value="HSF_DNA-bind"/>
    <property type="match status" value="1"/>
</dbReference>
<reference evidence="9 10" key="1">
    <citation type="submission" date="2014-06" db="EMBL/GenBank/DDBJ databases">
        <title>Genome evolution of avian class.</title>
        <authorList>
            <person name="Zhang G."/>
            <person name="Li C."/>
        </authorList>
    </citation>
    <scope>NUCLEOTIDE SEQUENCE [LARGE SCALE GENOMIC DNA]</scope>
    <source>
        <strain evidence="9">BGI_N309</strain>
    </source>
</reference>
<comment type="similarity">
    <text evidence="2 7">Belongs to the HSF family.</text>
</comment>
<evidence type="ECO:0000256" key="7">
    <source>
        <dbReference type="RuleBase" id="RU004020"/>
    </source>
</evidence>
<dbReference type="InterPro" id="IPR000232">
    <property type="entry name" value="HSF_DNA-bd"/>
</dbReference>
<keyword evidence="10" id="KW-1185">Reference proteome</keyword>
<evidence type="ECO:0000256" key="6">
    <source>
        <dbReference type="ARBA" id="ARBA00023242"/>
    </source>
</evidence>